<gene>
    <name evidence="2" type="ORF">GM668_27825</name>
</gene>
<dbReference type="Gene3D" id="1.20.81.30">
    <property type="entry name" value="Type II secretion system (T2SS), domain F"/>
    <property type="match status" value="1"/>
</dbReference>
<keyword evidence="1" id="KW-0472">Membrane</keyword>
<dbReference type="EMBL" id="WNLA01000032">
    <property type="protein sequence ID" value="MTW05893.1"/>
    <property type="molecule type" value="Genomic_DNA"/>
</dbReference>
<dbReference type="PANTHER" id="PTHR30012">
    <property type="entry name" value="GENERAL SECRETION PATHWAY PROTEIN"/>
    <property type="match status" value="1"/>
</dbReference>
<keyword evidence="1" id="KW-0812">Transmembrane</keyword>
<name>A0A6L6Q7T8_9BURK</name>
<dbReference type="RefSeq" id="WP_155442235.1">
    <property type="nucleotide sequence ID" value="NZ_WNLA01000032.1"/>
</dbReference>
<dbReference type="InterPro" id="IPR003004">
    <property type="entry name" value="GspF/PilC"/>
</dbReference>
<accession>A0A6L6Q7T8</accession>
<reference evidence="2 3" key="1">
    <citation type="submission" date="2019-11" db="EMBL/GenBank/DDBJ databases">
        <title>Type strains purchased from KCTC, JCM and DSMZ.</title>
        <authorList>
            <person name="Lu H."/>
        </authorList>
    </citation>
    <scope>NUCLEOTIDE SEQUENCE [LARGE SCALE GENOMIC DNA]</scope>
    <source>
        <strain evidence="2 3">KCTC 42409</strain>
    </source>
</reference>
<sequence length="357" mass="40111">MNQVFKLLELHNAKSVFLKRRSKIYSQMAFSLGHDAHPPTEIKAMYQMARRRRSAVAAVYRSWHEQITGKAAGRVALAMQGTVPTTEYSLLASAEETHKLSEGFHFLSDAVTKIDEMRKAITGAFKKVWLPAAMLIGLFVGCDSFFYPTLEETLPRKSWPFLTRFIADIAHQIGGIVGILAVIVPLIIACWYISLSRWTGKGRALAEKTVLYSKYRDFQCALFMVNLAFLMVAEHPPREALLRMYEHSNAYIRFHIHKILDKLDKNASNAGEALVSTGLFNEEIGDLLSNYARWGDWHKKIREIADTSLNVVTEDIKKFGPTLEHGLQLLIGFAVMIVFASGAIAIVQVMSLSGMTK</sequence>
<organism evidence="2 3">
    <name type="scientific">Pseudoduganella ginsengisoli</name>
    <dbReference type="NCBI Taxonomy" id="1462440"/>
    <lineage>
        <taxon>Bacteria</taxon>
        <taxon>Pseudomonadati</taxon>
        <taxon>Pseudomonadota</taxon>
        <taxon>Betaproteobacteria</taxon>
        <taxon>Burkholderiales</taxon>
        <taxon>Oxalobacteraceae</taxon>
        <taxon>Telluria group</taxon>
        <taxon>Pseudoduganella</taxon>
    </lineage>
</organism>
<keyword evidence="1" id="KW-1133">Transmembrane helix</keyword>
<keyword evidence="3" id="KW-1185">Reference proteome</keyword>
<feature type="transmembrane region" description="Helical" evidence="1">
    <location>
        <begin position="128"/>
        <end position="149"/>
    </location>
</feature>
<dbReference type="AlphaFoldDB" id="A0A6L6Q7T8"/>
<evidence type="ECO:0000313" key="3">
    <source>
        <dbReference type="Proteomes" id="UP000484015"/>
    </source>
</evidence>
<evidence type="ECO:0000313" key="2">
    <source>
        <dbReference type="EMBL" id="MTW05893.1"/>
    </source>
</evidence>
<proteinExistence type="predicted"/>
<dbReference type="InterPro" id="IPR042094">
    <property type="entry name" value="T2SS_GspF_sf"/>
</dbReference>
<feature type="transmembrane region" description="Helical" evidence="1">
    <location>
        <begin position="327"/>
        <end position="347"/>
    </location>
</feature>
<protein>
    <submittedName>
        <fullName evidence="2">Uncharacterized protein</fullName>
    </submittedName>
</protein>
<dbReference type="PANTHER" id="PTHR30012:SF0">
    <property type="entry name" value="TYPE II SECRETION SYSTEM PROTEIN F-RELATED"/>
    <property type="match status" value="1"/>
</dbReference>
<feature type="transmembrane region" description="Helical" evidence="1">
    <location>
        <begin position="169"/>
        <end position="194"/>
    </location>
</feature>
<evidence type="ECO:0000256" key="1">
    <source>
        <dbReference type="SAM" id="Phobius"/>
    </source>
</evidence>
<dbReference type="OrthoDB" id="7031359at2"/>
<comment type="caution">
    <text evidence="2">The sequence shown here is derived from an EMBL/GenBank/DDBJ whole genome shotgun (WGS) entry which is preliminary data.</text>
</comment>
<dbReference type="Proteomes" id="UP000484015">
    <property type="component" value="Unassembled WGS sequence"/>
</dbReference>